<dbReference type="PANTHER" id="PTHR24345">
    <property type="entry name" value="SERINE/THREONINE-PROTEIN KINASE PLK"/>
    <property type="match status" value="1"/>
</dbReference>
<dbReference type="GO" id="GO:0005524">
    <property type="term" value="F:ATP binding"/>
    <property type="evidence" value="ECO:0007669"/>
    <property type="project" value="UniProtKB-UniRule"/>
</dbReference>
<dbReference type="Proteomes" id="UP001221142">
    <property type="component" value="Unassembled WGS sequence"/>
</dbReference>
<protein>
    <submittedName>
        <fullName evidence="10">Kinase-like domain-containing protein</fullName>
    </submittedName>
</protein>
<dbReference type="InterPro" id="IPR017441">
    <property type="entry name" value="Protein_kinase_ATP_BS"/>
</dbReference>
<accession>A0AAD7FRL9</accession>
<proteinExistence type="inferred from homology"/>
<gene>
    <name evidence="10" type="ORF">FB45DRAFT_468716</name>
</gene>
<evidence type="ECO:0000259" key="9">
    <source>
        <dbReference type="PROSITE" id="PS50011"/>
    </source>
</evidence>
<organism evidence="10 11">
    <name type="scientific">Roridomyces roridus</name>
    <dbReference type="NCBI Taxonomy" id="1738132"/>
    <lineage>
        <taxon>Eukaryota</taxon>
        <taxon>Fungi</taxon>
        <taxon>Dikarya</taxon>
        <taxon>Basidiomycota</taxon>
        <taxon>Agaricomycotina</taxon>
        <taxon>Agaricomycetes</taxon>
        <taxon>Agaricomycetidae</taxon>
        <taxon>Agaricales</taxon>
        <taxon>Marasmiineae</taxon>
        <taxon>Mycenaceae</taxon>
        <taxon>Roridomyces</taxon>
    </lineage>
</organism>
<keyword evidence="3 6" id="KW-0547">Nucleotide-binding</keyword>
<evidence type="ECO:0000256" key="4">
    <source>
        <dbReference type="ARBA" id="ARBA00022777"/>
    </source>
</evidence>
<dbReference type="GO" id="GO:0004674">
    <property type="term" value="F:protein serine/threonine kinase activity"/>
    <property type="evidence" value="ECO:0007669"/>
    <property type="project" value="UniProtKB-KW"/>
</dbReference>
<dbReference type="PROSITE" id="PS50011">
    <property type="entry name" value="PROTEIN_KINASE_DOM"/>
    <property type="match status" value="1"/>
</dbReference>
<dbReference type="SMART" id="SM00220">
    <property type="entry name" value="S_TKc"/>
    <property type="match status" value="1"/>
</dbReference>
<evidence type="ECO:0000256" key="1">
    <source>
        <dbReference type="ARBA" id="ARBA00022527"/>
    </source>
</evidence>
<dbReference type="AlphaFoldDB" id="A0AAD7FRL9"/>
<dbReference type="GO" id="GO:0005634">
    <property type="term" value="C:nucleus"/>
    <property type="evidence" value="ECO:0007669"/>
    <property type="project" value="TreeGrafter"/>
</dbReference>
<dbReference type="Gene3D" id="1.10.510.10">
    <property type="entry name" value="Transferase(Phosphotransferase) domain 1"/>
    <property type="match status" value="1"/>
</dbReference>
<feature type="binding site" evidence="6">
    <location>
        <position position="52"/>
    </location>
    <ligand>
        <name>ATP</name>
        <dbReference type="ChEBI" id="CHEBI:30616"/>
    </ligand>
</feature>
<keyword evidence="11" id="KW-1185">Reference proteome</keyword>
<reference evidence="10" key="1">
    <citation type="submission" date="2023-03" db="EMBL/GenBank/DDBJ databases">
        <title>Massive genome expansion in bonnet fungi (Mycena s.s.) driven by repeated elements and novel gene families across ecological guilds.</title>
        <authorList>
            <consortium name="Lawrence Berkeley National Laboratory"/>
            <person name="Harder C.B."/>
            <person name="Miyauchi S."/>
            <person name="Viragh M."/>
            <person name="Kuo A."/>
            <person name="Thoen E."/>
            <person name="Andreopoulos B."/>
            <person name="Lu D."/>
            <person name="Skrede I."/>
            <person name="Drula E."/>
            <person name="Henrissat B."/>
            <person name="Morin E."/>
            <person name="Kohler A."/>
            <person name="Barry K."/>
            <person name="LaButti K."/>
            <person name="Morin E."/>
            <person name="Salamov A."/>
            <person name="Lipzen A."/>
            <person name="Mereny Z."/>
            <person name="Hegedus B."/>
            <person name="Baldrian P."/>
            <person name="Stursova M."/>
            <person name="Weitz H."/>
            <person name="Taylor A."/>
            <person name="Grigoriev I.V."/>
            <person name="Nagy L.G."/>
            <person name="Martin F."/>
            <person name="Kauserud H."/>
        </authorList>
    </citation>
    <scope>NUCLEOTIDE SEQUENCE</scope>
    <source>
        <strain evidence="10">9284</strain>
    </source>
</reference>
<sequence>MPSSSASDLLPDLTKHFVDDGSIQLLSIIGSGGYGKVYKAWDDDTKEHVAVKVMPTYEPGSRAARAQASELELHQLLNGKPGVVTLIRYFAEDDLLFVVLELAADGDLFAAISQRRVFHNNPGLIKGTFGELIDAVERMHQCGVFHRDIKPQNILCDASGSHIRLADFGLATRDDVSEQLGCGTRLYMSPESLNPTKDSYSPRHSDLWALSVLFTIMICERKPWQSAEPSDAGFAVFCNDPWYLLDELSITRPTFNLLERCFHPDPLERPTLQQFRDAINAIELFTEAPRASAPPLSPEVSSTGEWAVASATNSEVEAELSQAAPRPAALPMIPRRRNVPHMQFSSSSSSSSSSTSSSDPSIPTTCSTPPTSPASLPEEGLSCIIAEQKPLAPITKVAVPVATAQKGRPKLPTCRQFRMATKVRD</sequence>
<evidence type="ECO:0000256" key="6">
    <source>
        <dbReference type="PROSITE-ProRule" id="PRU10141"/>
    </source>
</evidence>
<dbReference type="InterPro" id="IPR011009">
    <property type="entry name" value="Kinase-like_dom_sf"/>
</dbReference>
<evidence type="ECO:0000256" key="5">
    <source>
        <dbReference type="ARBA" id="ARBA00022840"/>
    </source>
</evidence>
<comment type="caution">
    <text evidence="10">The sequence shown here is derived from an EMBL/GenBank/DDBJ whole genome shotgun (WGS) entry which is preliminary data.</text>
</comment>
<dbReference type="EMBL" id="JARKIF010000007">
    <property type="protein sequence ID" value="KAJ7634505.1"/>
    <property type="molecule type" value="Genomic_DNA"/>
</dbReference>
<name>A0AAD7FRL9_9AGAR</name>
<evidence type="ECO:0000256" key="2">
    <source>
        <dbReference type="ARBA" id="ARBA00022679"/>
    </source>
</evidence>
<dbReference type="PROSITE" id="PS00107">
    <property type="entry name" value="PROTEIN_KINASE_ATP"/>
    <property type="match status" value="1"/>
</dbReference>
<dbReference type="InterPro" id="IPR008271">
    <property type="entry name" value="Ser/Thr_kinase_AS"/>
</dbReference>
<comment type="similarity">
    <text evidence="7">Belongs to the protein kinase superfamily.</text>
</comment>
<keyword evidence="5 6" id="KW-0067">ATP-binding</keyword>
<keyword evidence="1 7" id="KW-0723">Serine/threonine-protein kinase</keyword>
<feature type="compositionally biased region" description="Low complexity" evidence="8">
    <location>
        <begin position="345"/>
        <end position="375"/>
    </location>
</feature>
<evidence type="ECO:0000313" key="10">
    <source>
        <dbReference type="EMBL" id="KAJ7634505.1"/>
    </source>
</evidence>
<evidence type="ECO:0000256" key="8">
    <source>
        <dbReference type="SAM" id="MobiDB-lite"/>
    </source>
</evidence>
<evidence type="ECO:0000256" key="7">
    <source>
        <dbReference type="RuleBase" id="RU000304"/>
    </source>
</evidence>
<evidence type="ECO:0000313" key="11">
    <source>
        <dbReference type="Proteomes" id="UP001221142"/>
    </source>
</evidence>
<dbReference type="PANTHER" id="PTHR24345:SF91">
    <property type="entry name" value="SERINE_THREONINE-PROTEIN KINASE PLK4"/>
    <property type="match status" value="1"/>
</dbReference>
<dbReference type="PROSITE" id="PS00108">
    <property type="entry name" value="PROTEIN_KINASE_ST"/>
    <property type="match status" value="1"/>
</dbReference>
<feature type="region of interest" description="Disordered" evidence="8">
    <location>
        <begin position="341"/>
        <end position="376"/>
    </location>
</feature>
<keyword evidence="2" id="KW-0808">Transferase</keyword>
<dbReference type="InterPro" id="IPR000719">
    <property type="entry name" value="Prot_kinase_dom"/>
</dbReference>
<dbReference type="Pfam" id="PF00069">
    <property type="entry name" value="Pkinase"/>
    <property type="match status" value="1"/>
</dbReference>
<evidence type="ECO:0000256" key="3">
    <source>
        <dbReference type="ARBA" id="ARBA00022741"/>
    </source>
</evidence>
<dbReference type="SUPFAM" id="SSF56112">
    <property type="entry name" value="Protein kinase-like (PK-like)"/>
    <property type="match status" value="1"/>
</dbReference>
<feature type="domain" description="Protein kinase" evidence="9">
    <location>
        <begin position="23"/>
        <end position="285"/>
    </location>
</feature>
<keyword evidence="4 10" id="KW-0418">Kinase</keyword>